<feature type="region of interest" description="Disordered" evidence="1">
    <location>
        <begin position="256"/>
        <end position="366"/>
    </location>
</feature>
<feature type="non-terminal residue" evidence="3">
    <location>
        <position position="439"/>
    </location>
</feature>
<dbReference type="SUPFAM" id="SSF52129">
    <property type="entry name" value="Caspase-like"/>
    <property type="match status" value="1"/>
</dbReference>
<accession>A0A928VTP4</accession>
<proteinExistence type="predicted"/>
<feature type="region of interest" description="Disordered" evidence="1">
    <location>
        <begin position="402"/>
        <end position="439"/>
    </location>
</feature>
<dbReference type="RefSeq" id="WP_264328305.1">
    <property type="nucleotide sequence ID" value="NZ_JADEXQ010000228.1"/>
</dbReference>
<dbReference type="Gene3D" id="3.40.50.1460">
    <property type="match status" value="1"/>
</dbReference>
<dbReference type="GO" id="GO:0004197">
    <property type="term" value="F:cysteine-type endopeptidase activity"/>
    <property type="evidence" value="ECO:0007669"/>
    <property type="project" value="InterPro"/>
</dbReference>
<feature type="compositionally biased region" description="Low complexity" evidence="1">
    <location>
        <begin position="262"/>
        <end position="274"/>
    </location>
</feature>
<name>A0A928VTP4_9CYAN</name>
<dbReference type="GO" id="GO:0006508">
    <property type="term" value="P:proteolysis"/>
    <property type="evidence" value="ECO:0007669"/>
    <property type="project" value="InterPro"/>
</dbReference>
<dbReference type="Proteomes" id="UP000625316">
    <property type="component" value="Unassembled WGS sequence"/>
</dbReference>
<reference evidence="3" key="1">
    <citation type="submission" date="2020-10" db="EMBL/GenBank/DDBJ databases">
        <authorList>
            <person name="Castelo-Branco R."/>
            <person name="Eusebio N."/>
            <person name="Adriana R."/>
            <person name="Vieira A."/>
            <person name="Brugerolle De Fraissinette N."/>
            <person name="Rezende De Castro R."/>
            <person name="Schneider M.P."/>
            <person name="Vasconcelos V."/>
            <person name="Leao P.N."/>
        </authorList>
    </citation>
    <scope>NUCLEOTIDE SEQUENCE</scope>
    <source>
        <strain evidence="3">LEGE 11480</strain>
    </source>
</reference>
<organism evidence="3 4">
    <name type="scientific">Romeriopsis navalis LEGE 11480</name>
    <dbReference type="NCBI Taxonomy" id="2777977"/>
    <lineage>
        <taxon>Bacteria</taxon>
        <taxon>Bacillati</taxon>
        <taxon>Cyanobacteriota</taxon>
        <taxon>Cyanophyceae</taxon>
        <taxon>Leptolyngbyales</taxon>
        <taxon>Leptolyngbyaceae</taxon>
        <taxon>Romeriopsis</taxon>
        <taxon>Romeriopsis navalis</taxon>
    </lineage>
</organism>
<keyword evidence="4" id="KW-1185">Reference proteome</keyword>
<dbReference type="Pfam" id="PF00656">
    <property type="entry name" value="Peptidase_C14"/>
    <property type="match status" value="1"/>
</dbReference>
<gene>
    <name evidence="3" type="ORF">IQ266_27655</name>
</gene>
<dbReference type="AlphaFoldDB" id="A0A928VTP4"/>
<evidence type="ECO:0000313" key="4">
    <source>
        <dbReference type="Proteomes" id="UP000625316"/>
    </source>
</evidence>
<feature type="compositionally biased region" description="Low complexity" evidence="1">
    <location>
        <begin position="404"/>
        <end position="428"/>
    </location>
</feature>
<evidence type="ECO:0000313" key="3">
    <source>
        <dbReference type="EMBL" id="MBE9033507.1"/>
    </source>
</evidence>
<comment type="caution">
    <text evidence="3">The sequence shown here is derived from an EMBL/GenBank/DDBJ whole genome shotgun (WGS) entry which is preliminary data.</text>
</comment>
<evidence type="ECO:0000256" key="1">
    <source>
        <dbReference type="SAM" id="MobiDB-lite"/>
    </source>
</evidence>
<feature type="compositionally biased region" description="Polar residues" evidence="1">
    <location>
        <begin position="290"/>
        <end position="318"/>
    </location>
</feature>
<dbReference type="InterPro" id="IPR029030">
    <property type="entry name" value="Caspase-like_dom_sf"/>
</dbReference>
<protein>
    <submittedName>
        <fullName evidence="3">Caspase family protein</fullName>
    </submittedName>
</protein>
<feature type="domain" description="Peptidase C14 caspase" evidence="2">
    <location>
        <begin position="3"/>
        <end position="225"/>
    </location>
</feature>
<sequence length="439" mass="47851">MSRHWAVLIGVNQYQLRQPLLCAHDDAQSMYRFLTDEAGLSKQSCVLLSDRAPKIADTSTYPTSDTLKNWLGGLGQAGIQPDDTLWIFFSGYGECWSEQDYLLPLDADVQCSPKTWLSVRSLYSMLSQLPSKNILMLLDISRSQSSRADNRLGRQTMQNAKEFGISTILSCQPEQFSHESAALGNGFFTAALLEGLRSQASQPLIKLVRFLQVRLPELSEHHQRPRQDPIIMVAPALLEQWHLPSLKTGQPQAPVNITVQQPTSPTSTHTHTTPRAQAPKTTNPSPPDTILQSPSTITANDLTSSLSKQKPSTANPPTSAEPLTGRGDQKIPTTTIPRPAISLDEVSQPVNPQPPRRRPRSTPEEELDTRKVLLQILVLGALLTVVLGLAKTLWRGEGAPSLLNVSKSNKVPSSNSPTAPSQAKAPAPSSSPMPTAPSP</sequence>
<evidence type="ECO:0000259" key="2">
    <source>
        <dbReference type="Pfam" id="PF00656"/>
    </source>
</evidence>
<feature type="compositionally biased region" description="Pro residues" evidence="1">
    <location>
        <begin position="429"/>
        <end position="439"/>
    </location>
</feature>
<dbReference type="EMBL" id="JADEXQ010000228">
    <property type="protein sequence ID" value="MBE9033507.1"/>
    <property type="molecule type" value="Genomic_DNA"/>
</dbReference>
<dbReference type="InterPro" id="IPR011600">
    <property type="entry name" value="Pept_C14_caspase"/>
</dbReference>